<accession>B3RBM6</accession>
<feature type="transmembrane region" description="Helical" evidence="1">
    <location>
        <begin position="97"/>
        <end position="115"/>
    </location>
</feature>
<organism evidence="2 3">
    <name type="scientific">Cupriavidus taiwanensis (strain DSM 17343 / BCRC 17206 / CCUG 44338 / CIP 107171 / LMG 19424 / R1)</name>
    <name type="common">Ralstonia taiwanensis (strain LMG 19424)</name>
    <dbReference type="NCBI Taxonomy" id="977880"/>
    <lineage>
        <taxon>Bacteria</taxon>
        <taxon>Pseudomonadati</taxon>
        <taxon>Pseudomonadota</taxon>
        <taxon>Betaproteobacteria</taxon>
        <taxon>Burkholderiales</taxon>
        <taxon>Burkholderiaceae</taxon>
        <taxon>Cupriavidus</taxon>
    </lineage>
</organism>
<proteinExistence type="predicted"/>
<feature type="transmembrane region" description="Helical" evidence="1">
    <location>
        <begin position="44"/>
        <end position="63"/>
    </location>
</feature>
<dbReference type="HOGENOM" id="CLU_104609_0_0_4"/>
<keyword evidence="1" id="KW-0812">Transmembrane</keyword>
<dbReference type="Proteomes" id="UP000001692">
    <property type="component" value="Chromosome 2"/>
</dbReference>
<dbReference type="eggNOG" id="ENOG5030AG5">
    <property type="taxonomic scope" value="Bacteria"/>
</dbReference>
<dbReference type="EMBL" id="CU633750">
    <property type="protein sequence ID" value="CAQ72301.1"/>
    <property type="molecule type" value="Genomic_DNA"/>
</dbReference>
<evidence type="ECO:0000256" key="1">
    <source>
        <dbReference type="SAM" id="Phobius"/>
    </source>
</evidence>
<keyword evidence="1" id="KW-1133">Transmembrane helix</keyword>
<evidence type="ECO:0000313" key="3">
    <source>
        <dbReference type="Proteomes" id="UP000001692"/>
    </source>
</evidence>
<feature type="transmembrane region" description="Helical" evidence="1">
    <location>
        <begin position="69"/>
        <end position="85"/>
    </location>
</feature>
<name>B3RBM6_CUPTR</name>
<dbReference type="KEGG" id="cti:RALTA_B1712"/>
<dbReference type="AlphaFoldDB" id="B3RBM6"/>
<gene>
    <name evidence="2" type="ordered locus">RALTA_B1712</name>
</gene>
<keyword evidence="3" id="KW-1185">Reference proteome</keyword>
<reference evidence="2 3" key="1">
    <citation type="journal article" date="2008" name="Genome Res.">
        <title>Genome sequence of the beta-rhizobium Cupriavidus taiwanensis and comparative genomics of rhizobia.</title>
        <authorList>
            <person name="Amadou C."/>
            <person name="Pascal G."/>
            <person name="Mangenot S."/>
            <person name="Glew M."/>
            <person name="Bontemps C."/>
            <person name="Capela D."/>
            <person name="Carrere S."/>
            <person name="Cruveiller S."/>
            <person name="Dossat C."/>
            <person name="Lajus A."/>
            <person name="Marchetti M."/>
            <person name="Poinsot V."/>
            <person name="Rouy Z."/>
            <person name="Servin B."/>
            <person name="Saad M."/>
            <person name="Schenowitz C."/>
            <person name="Barbe V."/>
            <person name="Batut J."/>
            <person name="Medigue C."/>
            <person name="Masson-Boivin C."/>
        </authorList>
    </citation>
    <scope>NUCLEOTIDE SEQUENCE [LARGE SCALE GENOMIC DNA]</scope>
    <source>
        <strain evidence="3">DSM 17343 / BCRC 17206 / CCUG 44338 / CIP 107171 / LMG 19424 / R1</strain>
    </source>
</reference>
<protein>
    <submittedName>
        <fullName evidence="2">Uncharacterized protein</fullName>
    </submittedName>
</protein>
<evidence type="ECO:0000313" key="2">
    <source>
        <dbReference type="EMBL" id="CAQ72301.1"/>
    </source>
</evidence>
<feature type="transmembrane region" description="Helical" evidence="1">
    <location>
        <begin position="135"/>
        <end position="155"/>
    </location>
</feature>
<sequence>MLAMLNLSPFGMFHTAIALVAVACGLVALFKYGEIGTLTRPGRLYAWLTAATAFTGLFIFHHGGFGPPHALAILTLVVLAIAGVAERRGGTGVARYTAVLGYSLTLFFHLIPGLTETGTRVPVGAPAFTGPEDPTLKAIVGVAFLIYLIGAAVQVSRIRRSRRMAVTL</sequence>
<keyword evidence="1" id="KW-0472">Membrane</keyword>
<feature type="transmembrane region" description="Helical" evidence="1">
    <location>
        <begin position="12"/>
        <end position="32"/>
    </location>
</feature>